<evidence type="ECO:0000313" key="3">
    <source>
        <dbReference type="EMBL" id="HJB75341.1"/>
    </source>
</evidence>
<dbReference type="GO" id="GO:0030288">
    <property type="term" value="C:outer membrane-bounded periplasmic space"/>
    <property type="evidence" value="ECO:0007669"/>
    <property type="project" value="TreeGrafter"/>
</dbReference>
<dbReference type="CDD" id="cd02696">
    <property type="entry name" value="MurNAc-LAA"/>
    <property type="match status" value="1"/>
</dbReference>
<dbReference type="SMART" id="SM00646">
    <property type="entry name" value="Ami_3"/>
    <property type="match status" value="1"/>
</dbReference>
<dbReference type="GO" id="GO:0009253">
    <property type="term" value="P:peptidoglycan catabolic process"/>
    <property type="evidence" value="ECO:0007669"/>
    <property type="project" value="InterPro"/>
</dbReference>
<protein>
    <submittedName>
        <fullName evidence="3">N-acetylmuramoyl-L-alanine amidase</fullName>
        <ecNumber evidence="3">3.5.1.28</ecNumber>
    </submittedName>
</protein>
<reference evidence="3" key="1">
    <citation type="journal article" date="2021" name="PeerJ">
        <title>Extensive microbial diversity within the chicken gut microbiome revealed by metagenomics and culture.</title>
        <authorList>
            <person name="Gilroy R."/>
            <person name="Ravi A."/>
            <person name="Getino M."/>
            <person name="Pursley I."/>
            <person name="Horton D.L."/>
            <person name="Alikhan N.F."/>
            <person name="Baker D."/>
            <person name="Gharbi K."/>
            <person name="Hall N."/>
            <person name="Watson M."/>
            <person name="Adriaenssens E.M."/>
            <person name="Foster-Nyarko E."/>
            <person name="Jarju S."/>
            <person name="Secka A."/>
            <person name="Antonio M."/>
            <person name="Oren A."/>
            <person name="Chaudhuri R.R."/>
            <person name="La Ragione R."/>
            <person name="Hildebrand F."/>
            <person name="Pallen M.J."/>
        </authorList>
    </citation>
    <scope>NUCLEOTIDE SEQUENCE</scope>
    <source>
        <strain evidence="3">CHK188-16595</strain>
    </source>
</reference>
<dbReference type="PANTHER" id="PTHR30404">
    <property type="entry name" value="N-ACETYLMURAMOYL-L-ALANINE AMIDASE"/>
    <property type="match status" value="1"/>
</dbReference>
<evidence type="ECO:0000256" key="1">
    <source>
        <dbReference type="ARBA" id="ARBA00022801"/>
    </source>
</evidence>
<dbReference type="InterPro" id="IPR050695">
    <property type="entry name" value="N-acetylmuramoyl_amidase_3"/>
</dbReference>
<dbReference type="AlphaFoldDB" id="A0A9D2MJR0"/>
<evidence type="ECO:0000259" key="2">
    <source>
        <dbReference type="SMART" id="SM00646"/>
    </source>
</evidence>
<reference evidence="3" key="2">
    <citation type="submission" date="2021-04" db="EMBL/GenBank/DDBJ databases">
        <authorList>
            <person name="Gilroy R."/>
        </authorList>
    </citation>
    <scope>NUCLEOTIDE SEQUENCE</scope>
    <source>
        <strain evidence="3">CHK188-16595</strain>
    </source>
</reference>
<comment type="caution">
    <text evidence="3">The sequence shown here is derived from an EMBL/GenBank/DDBJ whole genome shotgun (WGS) entry which is preliminary data.</text>
</comment>
<accession>A0A9D2MJR0</accession>
<dbReference type="InterPro" id="IPR002508">
    <property type="entry name" value="MurNAc-LAA_cat"/>
</dbReference>
<sequence>MKTGQRCIVIDAGHGGVDAGTSSADGTAEKDINLAIALNLYDFLNICGIDCKLIREDDTEFYPNGEDRSRSDLYNRLDYVNSIENAVLVSIHQNHFSDSGEWGMQVWYTANVPSSKKLADNILNNTKMFIQPDNTRSNKQSDDSYYILYKASVPSVMVECGFMSNPQEVSNLESSAYRKRLACTITLGITQYLNEGEY</sequence>
<dbReference type="Gene3D" id="3.40.630.40">
    <property type="entry name" value="Zn-dependent exopeptidases"/>
    <property type="match status" value="1"/>
</dbReference>
<dbReference type="SUPFAM" id="SSF53187">
    <property type="entry name" value="Zn-dependent exopeptidases"/>
    <property type="match status" value="1"/>
</dbReference>
<name>A0A9D2MJR0_9FIRM</name>
<dbReference type="Pfam" id="PF01520">
    <property type="entry name" value="Amidase_3"/>
    <property type="match status" value="1"/>
</dbReference>
<evidence type="ECO:0000313" key="4">
    <source>
        <dbReference type="Proteomes" id="UP000823877"/>
    </source>
</evidence>
<gene>
    <name evidence="3" type="ORF">IAA37_06665</name>
</gene>
<feature type="domain" description="MurNAc-LAA" evidence="2">
    <location>
        <begin position="77"/>
        <end position="190"/>
    </location>
</feature>
<dbReference type="Proteomes" id="UP000823877">
    <property type="component" value="Unassembled WGS sequence"/>
</dbReference>
<dbReference type="PANTHER" id="PTHR30404:SF0">
    <property type="entry name" value="N-ACETYLMURAMOYL-L-ALANINE AMIDASE AMIC"/>
    <property type="match status" value="1"/>
</dbReference>
<dbReference type="EMBL" id="DWXN01000012">
    <property type="protein sequence ID" value="HJB75341.1"/>
    <property type="molecule type" value="Genomic_DNA"/>
</dbReference>
<organism evidence="3 4">
    <name type="scientific">Candidatus Eubacterium faecale</name>
    <dbReference type="NCBI Taxonomy" id="2838568"/>
    <lineage>
        <taxon>Bacteria</taxon>
        <taxon>Bacillati</taxon>
        <taxon>Bacillota</taxon>
        <taxon>Clostridia</taxon>
        <taxon>Eubacteriales</taxon>
        <taxon>Eubacteriaceae</taxon>
        <taxon>Eubacterium</taxon>
    </lineage>
</organism>
<proteinExistence type="predicted"/>
<dbReference type="GO" id="GO:0008745">
    <property type="term" value="F:N-acetylmuramoyl-L-alanine amidase activity"/>
    <property type="evidence" value="ECO:0007669"/>
    <property type="project" value="UniProtKB-EC"/>
</dbReference>
<keyword evidence="1 3" id="KW-0378">Hydrolase</keyword>
<dbReference type="EC" id="3.5.1.28" evidence="3"/>